<evidence type="ECO:0000259" key="11">
    <source>
        <dbReference type="Pfam" id="PF08436"/>
    </source>
</evidence>
<comment type="function">
    <text evidence="9">Catalyzes the NADPH-dependent rearrangement and reduction of 1-deoxy-D-xylulose-5-phosphate (DXP) to 2-C-methyl-D-erythritol 4-phosphate (MEP).</text>
</comment>
<organism evidence="13 14">
    <name type="scientific">Parasphingorhabdus litoris</name>
    <dbReference type="NCBI Taxonomy" id="394733"/>
    <lineage>
        <taxon>Bacteria</taxon>
        <taxon>Pseudomonadati</taxon>
        <taxon>Pseudomonadota</taxon>
        <taxon>Alphaproteobacteria</taxon>
        <taxon>Sphingomonadales</taxon>
        <taxon>Sphingomonadaceae</taxon>
        <taxon>Parasphingorhabdus</taxon>
    </lineage>
</organism>
<dbReference type="SUPFAM" id="SSF51735">
    <property type="entry name" value="NAD(P)-binding Rossmann-fold domains"/>
    <property type="match status" value="1"/>
</dbReference>
<keyword evidence="9" id="KW-0460">Magnesium</keyword>
<evidence type="ECO:0000256" key="6">
    <source>
        <dbReference type="ARBA" id="ARBA00023211"/>
    </source>
</evidence>
<feature type="binding site" evidence="9">
    <location>
        <position position="223"/>
    </location>
    <ligand>
        <name>Mn(2+)</name>
        <dbReference type="ChEBI" id="CHEBI:29035"/>
    </ligand>
</feature>
<comment type="pathway">
    <text evidence="1 9">Isoprenoid biosynthesis; isopentenyl diphosphate biosynthesis via DXP pathway; isopentenyl diphosphate from 1-deoxy-D-xylulose 5-phosphate: step 1/6.</text>
</comment>
<feature type="binding site" evidence="9">
    <location>
        <position position="126"/>
    </location>
    <ligand>
        <name>NADPH</name>
        <dbReference type="ChEBI" id="CHEBI:57783"/>
    </ligand>
</feature>
<keyword evidence="5 9" id="KW-0560">Oxidoreductase</keyword>
<dbReference type="SUPFAM" id="SSF69055">
    <property type="entry name" value="1-deoxy-D-xylulose-5-phosphate reductoisomerase, C-terminal domain"/>
    <property type="match status" value="1"/>
</dbReference>
<dbReference type="Proteomes" id="UP001500713">
    <property type="component" value="Unassembled WGS sequence"/>
</dbReference>
<feature type="binding site" evidence="9">
    <location>
        <position position="153"/>
    </location>
    <ligand>
        <name>1-deoxy-D-xylulose 5-phosphate</name>
        <dbReference type="ChEBI" id="CHEBI:57792"/>
    </ligand>
</feature>
<dbReference type="InterPro" id="IPR013512">
    <property type="entry name" value="DXP_reductoisomerase_N"/>
</dbReference>
<feature type="binding site" evidence="9">
    <location>
        <position position="15"/>
    </location>
    <ligand>
        <name>NADPH</name>
        <dbReference type="ChEBI" id="CHEBI:57783"/>
    </ligand>
</feature>
<feature type="binding site" evidence="9">
    <location>
        <position position="43"/>
    </location>
    <ligand>
        <name>NADPH</name>
        <dbReference type="ChEBI" id="CHEBI:57783"/>
    </ligand>
</feature>
<keyword evidence="14" id="KW-1185">Reference proteome</keyword>
<comment type="cofactor">
    <cofactor evidence="9">
        <name>Mg(2+)</name>
        <dbReference type="ChEBI" id="CHEBI:18420"/>
    </cofactor>
    <cofactor evidence="9">
        <name>Mn(2+)</name>
        <dbReference type="ChEBI" id="CHEBI:29035"/>
    </cofactor>
</comment>
<keyword evidence="7 9" id="KW-0414">Isoprene biosynthesis</keyword>
<protein>
    <recommendedName>
        <fullName evidence="9">1-deoxy-D-xylulose 5-phosphate reductoisomerase</fullName>
        <shortName evidence="9">DXP reductoisomerase</shortName>
        <ecNumber evidence="9">1.1.1.267</ecNumber>
    </recommendedName>
    <alternativeName>
        <fullName evidence="9">1-deoxyxylulose-5-phosphate reductoisomerase</fullName>
    </alternativeName>
    <alternativeName>
        <fullName evidence="9">2-C-methyl-D-erythritol 4-phosphate synthase</fullName>
    </alternativeName>
</protein>
<feature type="binding site" evidence="9">
    <location>
        <position position="152"/>
    </location>
    <ligand>
        <name>Mn(2+)</name>
        <dbReference type="ChEBI" id="CHEBI:29035"/>
    </ligand>
</feature>
<feature type="binding site" evidence="9">
    <location>
        <position position="154"/>
    </location>
    <ligand>
        <name>1-deoxy-D-xylulose 5-phosphate</name>
        <dbReference type="ChEBI" id="CHEBI:57792"/>
    </ligand>
</feature>
<keyword evidence="4 9" id="KW-0521">NADP</keyword>
<feature type="binding site" evidence="9">
    <location>
        <position position="154"/>
    </location>
    <ligand>
        <name>Mn(2+)</name>
        <dbReference type="ChEBI" id="CHEBI:29035"/>
    </ligand>
</feature>
<dbReference type="Pfam" id="PF08436">
    <property type="entry name" value="DXP_redisom_C"/>
    <property type="match status" value="1"/>
</dbReference>
<reference evidence="13 14" key="1">
    <citation type="journal article" date="2019" name="Int. J. Syst. Evol. Microbiol.">
        <title>The Global Catalogue of Microorganisms (GCM) 10K type strain sequencing project: providing services to taxonomists for standard genome sequencing and annotation.</title>
        <authorList>
            <consortium name="The Broad Institute Genomics Platform"/>
            <consortium name="The Broad Institute Genome Sequencing Center for Infectious Disease"/>
            <person name="Wu L."/>
            <person name="Ma J."/>
        </authorList>
    </citation>
    <scope>NUCLEOTIDE SEQUENCE [LARGE SCALE GENOMIC DNA]</scope>
    <source>
        <strain evidence="13 14">JCM 14162</strain>
    </source>
</reference>
<feature type="domain" description="DXP reductoisomerase C-terminal" evidence="12">
    <location>
        <begin position="263"/>
        <end position="379"/>
    </location>
</feature>
<dbReference type="PANTHER" id="PTHR30525:SF0">
    <property type="entry name" value="1-DEOXY-D-XYLULOSE 5-PHOSPHATE REDUCTOISOMERASE, CHLOROPLASTIC"/>
    <property type="match status" value="1"/>
</dbReference>
<feature type="binding site" evidence="9">
    <location>
        <position position="127"/>
    </location>
    <ligand>
        <name>1-deoxy-D-xylulose 5-phosphate</name>
        <dbReference type="ChEBI" id="CHEBI:57792"/>
    </ligand>
</feature>
<dbReference type="InterPro" id="IPR036291">
    <property type="entry name" value="NAD(P)-bd_dom_sf"/>
</dbReference>
<name>A0ABN1ALY2_9SPHN</name>
<evidence type="ECO:0000259" key="10">
    <source>
        <dbReference type="Pfam" id="PF02670"/>
    </source>
</evidence>
<feature type="binding site" evidence="9">
    <location>
        <position position="17"/>
    </location>
    <ligand>
        <name>NADPH</name>
        <dbReference type="ChEBI" id="CHEBI:57783"/>
    </ligand>
</feature>
<evidence type="ECO:0000256" key="5">
    <source>
        <dbReference type="ARBA" id="ARBA00023002"/>
    </source>
</evidence>
<feature type="domain" description="1-deoxy-D-xylulose 5-phosphate reductoisomerase N-terminal" evidence="10">
    <location>
        <begin position="9"/>
        <end position="134"/>
    </location>
</feature>
<evidence type="ECO:0000256" key="4">
    <source>
        <dbReference type="ARBA" id="ARBA00022857"/>
    </source>
</evidence>
<dbReference type="EC" id="1.1.1.267" evidence="9"/>
<feature type="binding site" evidence="9">
    <location>
        <position position="220"/>
    </location>
    <ligand>
        <name>1-deoxy-D-xylulose 5-phosphate</name>
        <dbReference type="ChEBI" id="CHEBI:57792"/>
    </ligand>
</feature>
<dbReference type="RefSeq" id="WP_229953716.1">
    <property type="nucleotide sequence ID" value="NZ_BAAAEM010000003.1"/>
</dbReference>
<comment type="similarity">
    <text evidence="2 9">Belongs to the DXR family.</text>
</comment>
<evidence type="ECO:0000256" key="1">
    <source>
        <dbReference type="ARBA" id="ARBA00005094"/>
    </source>
</evidence>
<gene>
    <name evidence="9" type="primary">dxr</name>
    <name evidence="13" type="ORF">GCM10009096_22190</name>
</gene>
<evidence type="ECO:0000313" key="14">
    <source>
        <dbReference type="Proteomes" id="UP001500713"/>
    </source>
</evidence>
<evidence type="ECO:0000256" key="2">
    <source>
        <dbReference type="ARBA" id="ARBA00006825"/>
    </source>
</evidence>
<keyword evidence="3 9" id="KW-0479">Metal-binding</keyword>
<dbReference type="PANTHER" id="PTHR30525">
    <property type="entry name" value="1-DEOXY-D-XYLULOSE 5-PHOSPHATE REDUCTOISOMERASE"/>
    <property type="match status" value="1"/>
</dbReference>
<dbReference type="Gene3D" id="3.40.50.720">
    <property type="entry name" value="NAD(P)-binding Rossmann-like Domain"/>
    <property type="match status" value="1"/>
</dbReference>
<evidence type="ECO:0000256" key="3">
    <source>
        <dbReference type="ARBA" id="ARBA00022723"/>
    </source>
</evidence>
<feature type="binding site" evidence="9">
    <location>
        <position position="178"/>
    </location>
    <ligand>
        <name>1-deoxy-D-xylulose 5-phosphate</name>
        <dbReference type="ChEBI" id="CHEBI:57792"/>
    </ligand>
</feature>
<dbReference type="HAMAP" id="MF_00183">
    <property type="entry name" value="DXP_reductoisom"/>
    <property type="match status" value="1"/>
</dbReference>
<accession>A0ABN1ALY2</accession>
<dbReference type="InterPro" id="IPR013644">
    <property type="entry name" value="DXP_reductoisomerase_C"/>
</dbReference>
<evidence type="ECO:0000259" key="12">
    <source>
        <dbReference type="Pfam" id="PF13288"/>
    </source>
</evidence>
<feature type="binding site" evidence="9">
    <location>
        <position position="201"/>
    </location>
    <ligand>
        <name>1-deoxy-D-xylulose 5-phosphate</name>
        <dbReference type="ChEBI" id="CHEBI:57792"/>
    </ligand>
</feature>
<evidence type="ECO:0000256" key="8">
    <source>
        <dbReference type="ARBA" id="ARBA00048543"/>
    </source>
</evidence>
<comment type="caution">
    <text evidence="13">The sequence shown here is derived from an EMBL/GenBank/DDBJ whole genome shotgun (WGS) entry which is preliminary data.</text>
</comment>
<evidence type="ECO:0000256" key="7">
    <source>
        <dbReference type="ARBA" id="ARBA00023229"/>
    </source>
</evidence>
<dbReference type="InterPro" id="IPR036169">
    <property type="entry name" value="DXPR_C_sf"/>
</dbReference>
<feature type="binding site" evidence="9">
    <location>
        <position position="16"/>
    </location>
    <ligand>
        <name>NADPH</name>
        <dbReference type="ChEBI" id="CHEBI:57783"/>
    </ligand>
</feature>
<feature type="binding site" evidence="9">
    <location>
        <position position="207"/>
    </location>
    <ligand>
        <name>NADPH</name>
        <dbReference type="ChEBI" id="CHEBI:57783"/>
    </ligand>
</feature>
<dbReference type="Pfam" id="PF13288">
    <property type="entry name" value="DXPR_C"/>
    <property type="match status" value="1"/>
</dbReference>
<proteinExistence type="inferred from homology"/>
<dbReference type="PIRSF" id="PIRSF006205">
    <property type="entry name" value="Dxp_reductismrs"/>
    <property type="match status" value="1"/>
</dbReference>
<dbReference type="InterPro" id="IPR026877">
    <property type="entry name" value="DXPR_C"/>
</dbReference>
<dbReference type="InterPro" id="IPR003821">
    <property type="entry name" value="DXP_reductoisomerase"/>
</dbReference>
<dbReference type="Pfam" id="PF02670">
    <property type="entry name" value="DXP_reductoisom"/>
    <property type="match status" value="1"/>
</dbReference>
<feature type="domain" description="1-deoxy-D-xylulose 5-phosphate reductoisomerase C-terminal" evidence="11">
    <location>
        <begin position="148"/>
        <end position="231"/>
    </location>
</feature>
<dbReference type="NCBIfam" id="NF009114">
    <property type="entry name" value="PRK12464.1"/>
    <property type="match status" value="1"/>
</dbReference>
<feature type="binding site" evidence="9">
    <location>
        <position position="128"/>
    </location>
    <ligand>
        <name>NADPH</name>
        <dbReference type="ChEBI" id="CHEBI:57783"/>
    </ligand>
</feature>
<dbReference type="EMBL" id="BAAAEM010000003">
    <property type="protein sequence ID" value="GAA0479788.1"/>
    <property type="molecule type" value="Genomic_DNA"/>
</dbReference>
<sequence>MRDVATRTVSIFGATGSVGTSTLDLIRLDRDKYHVVALTAHSNAAALADLAMEFDADIAVISDPEQYDVLKALLAGSNIQAAAGPDQLVAAAALDVDWTMAAIVGCAGLPPTLAALKGGKTVALANKEALVSAGALMMAQAKEAGATLLPVDSEHNAIFQCLQGGRIDQVRKITLTASGGPFRSWSKEQMASVTPEQAVAHPNWDMGAKISVDSATMMNKGLELIEAHHLFPVGLDKIDILVHPQSVIHSMVEYHDCSTLAQLGSPDMRIPIASALAWPERMDTDCTPLDLAKIGRLDFEAPDVDRFPAIKLAREAIEAGGAVPAILNAANEIAVAAFLKGSVQFLEITEIVSRIVDSYSPGEPNDLADIFAIDKETRDRAVAMIEDVKV</sequence>
<dbReference type="NCBIfam" id="TIGR00243">
    <property type="entry name" value="Dxr"/>
    <property type="match status" value="1"/>
</dbReference>
<feature type="binding site" evidence="9">
    <location>
        <position position="219"/>
    </location>
    <ligand>
        <name>1-deoxy-D-xylulose 5-phosphate</name>
        <dbReference type="ChEBI" id="CHEBI:57792"/>
    </ligand>
</feature>
<comment type="catalytic activity">
    <reaction evidence="8">
        <text>2-C-methyl-D-erythritol 4-phosphate + NADP(+) = 1-deoxy-D-xylulose 5-phosphate + NADPH + H(+)</text>
        <dbReference type="Rhea" id="RHEA:13717"/>
        <dbReference type="ChEBI" id="CHEBI:15378"/>
        <dbReference type="ChEBI" id="CHEBI:57783"/>
        <dbReference type="ChEBI" id="CHEBI:57792"/>
        <dbReference type="ChEBI" id="CHEBI:58262"/>
        <dbReference type="ChEBI" id="CHEBI:58349"/>
        <dbReference type="EC" id="1.1.1.267"/>
    </reaction>
    <physiologicalReaction direction="right-to-left" evidence="8">
        <dbReference type="Rhea" id="RHEA:13719"/>
    </physiologicalReaction>
</comment>
<evidence type="ECO:0000313" key="13">
    <source>
        <dbReference type="EMBL" id="GAA0479788.1"/>
    </source>
</evidence>
<keyword evidence="6 9" id="KW-0464">Manganese</keyword>
<evidence type="ECO:0000256" key="9">
    <source>
        <dbReference type="HAMAP-Rule" id="MF_00183"/>
    </source>
</evidence>
<feature type="binding site" evidence="9">
    <location>
        <position position="18"/>
    </location>
    <ligand>
        <name>NADPH</name>
        <dbReference type="ChEBI" id="CHEBI:57783"/>
    </ligand>
</feature>
<feature type="binding site" evidence="9">
    <location>
        <position position="214"/>
    </location>
    <ligand>
        <name>1-deoxy-D-xylulose 5-phosphate</name>
        <dbReference type="ChEBI" id="CHEBI:57792"/>
    </ligand>
</feature>
<dbReference type="SUPFAM" id="SSF55347">
    <property type="entry name" value="Glyceraldehyde-3-phosphate dehydrogenase-like, C-terminal domain"/>
    <property type="match status" value="1"/>
</dbReference>
<dbReference type="Gene3D" id="1.10.1740.10">
    <property type="match status" value="1"/>
</dbReference>
<comment type="caution">
    <text evidence="9">Lacks conserved residue(s) required for the propagation of feature annotation.</text>
</comment>
<feature type="binding site" evidence="9">
    <location>
        <position position="223"/>
    </location>
    <ligand>
        <name>1-deoxy-D-xylulose 5-phosphate</name>
        <dbReference type="ChEBI" id="CHEBI:57792"/>
    </ligand>
</feature>